<reference evidence="1 2" key="1">
    <citation type="submission" date="2018-06" db="EMBL/GenBank/DDBJ databases">
        <authorList>
            <consortium name="Pathogen Informatics"/>
            <person name="Doyle S."/>
        </authorList>
    </citation>
    <scope>NUCLEOTIDE SEQUENCE [LARGE SCALE GENOMIC DNA]</scope>
    <source>
        <strain evidence="1 2">NCTC7295</strain>
    </source>
</reference>
<dbReference type="EMBL" id="UGWZ01000001">
    <property type="protein sequence ID" value="SUG13265.1"/>
    <property type="molecule type" value="Genomic_DNA"/>
</dbReference>
<proteinExistence type="predicted"/>
<evidence type="ECO:0000313" key="1">
    <source>
        <dbReference type="EMBL" id="SUG13265.1"/>
    </source>
</evidence>
<gene>
    <name evidence="1" type="ORF">NCTC7295_00832</name>
</gene>
<evidence type="ECO:0000313" key="2">
    <source>
        <dbReference type="Proteomes" id="UP000254124"/>
    </source>
</evidence>
<protein>
    <submittedName>
        <fullName evidence="1">Uncharacterized protein</fullName>
    </submittedName>
</protein>
<dbReference type="AlphaFoldDB" id="A0A379RZU6"/>
<sequence length="74" mass="8073">MQAFLKFRFGLNHALQAMGDEAFLFVNDNHQILITVGVSLALYETSKAGPTLEEVKSAISLIDNSDGDALKIFS</sequence>
<accession>A0A379RZU6</accession>
<organism evidence="1 2">
    <name type="scientific">Salmonella enterica subsp. arizonae</name>
    <dbReference type="NCBI Taxonomy" id="59203"/>
    <lineage>
        <taxon>Bacteria</taxon>
        <taxon>Pseudomonadati</taxon>
        <taxon>Pseudomonadota</taxon>
        <taxon>Gammaproteobacteria</taxon>
        <taxon>Enterobacterales</taxon>
        <taxon>Enterobacteriaceae</taxon>
        <taxon>Salmonella</taxon>
    </lineage>
</organism>
<dbReference type="Proteomes" id="UP000254124">
    <property type="component" value="Unassembled WGS sequence"/>
</dbReference>
<name>A0A379RZU6_SALER</name>